<keyword evidence="7 12" id="KW-0547">Nucleotide-binding</keyword>
<name>A0A1H5MKD8_9PSED</name>
<evidence type="ECO:0000313" key="23">
    <source>
        <dbReference type="Proteomes" id="UP000237830"/>
    </source>
</evidence>
<evidence type="ECO:0000313" key="24">
    <source>
        <dbReference type="Proteomes" id="UP000240476"/>
    </source>
</evidence>
<dbReference type="Pfam" id="PF01842">
    <property type="entry name" value="ACT"/>
    <property type="match status" value="1"/>
</dbReference>
<sequence length="413" mass="44479">MALIVQKFGGTSVGSVERIEQVADKVKKFRDAGDDLVVVLSAMSGETNRLIDLAKAISGDQQPLPRELDVIVSTGEQVTIALLAMALNKRGVPAVSYTGSQVRILTDSAHTKARILQIDDQKIRTDLKAGRVVVVAGFQGVDEHGNITTLGRGGSDTTGVALAAALKADECQIYTDVDGVYTTDPRVVPVAQRLDKITFEEMLEMASLGSKVLQIRAVEFAGKYNVPLRVLHSFKEGPGTLITIDEEESMEQPIISGIAFNRDEAKLTIRGVPDTPGVAFKILGPISDANVEVDMIVQNVSHDNTTDFTFTVHRNEYDAALKILQNTANEIGAREVIGDTKIAKVSIVGVGMRSHAGVASRMFGALAKESINIQMISTSEIKVSVVIEEKYLELAVRALHTAFELDAPARQGE</sequence>
<evidence type="ECO:0000256" key="10">
    <source>
        <dbReference type="ARBA" id="ARBA00023154"/>
    </source>
</evidence>
<dbReference type="SUPFAM" id="SSF53633">
    <property type="entry name" value="Carbamate kinase-like"/>
    <property type="match status" value="1"/>
</dbReference>
<dbReference type="RefSeq" id="WP_060757331.1">
    <property type="nucleotide sequence ID" value="NZ_CP025494.1"/>
</dbReference>
<reference evidence="18" key="2">
    <citation type="submission" date="2016-01" db="EMBL/GenBank/DDBJ databases">
        <authorList>
            <person name="McClelland M."/>
            <person name="Jain A."/>
            <person name="Saraogi P."/>
            <person name="Mendelson R."/>
            <person name="Westerman R."/>
            <person name="SanMiguel P."/>
            <person name="Csonka L."/>
        </authorList>
    </citation>
    <scope>NUCLEOTIDE SEQUENCE [LARGE SCALE GENOMIC DNA]</scope>
    <source>
        <strain evidence="18">Ps006</strain>
    </source>
</reference>
<dbReference type="EMBL" id="LRMR01000046">
    <property type="protein sequence ID" value="KWU47658.1"/>
    <property type="molecule type" value="Genomic_DNA"/>
</dbReference>
<comment type="pathway">
    <text evidence="3 14">Amino-acid biosynthesis; L-threonine biosynthesis; L-threonine from L-aspartate: step 1/5.</text>
</comment>
<comment type="pathway">
    <text evidence="2 14">Amino-acid biosynthesis; L-methionine biosynthesis via de novo pathway; L-homoserine from L-aspartate: step 1/3.</text>
</comment>
<keyword evidence="5 14" id="KW-0028">Amino-acid biosynthesis</keyword>
<dbReference type="Proteomes" id="UP000240476">
    <property type="component" value="Unassembled WGS sequence"/>
</dbReference>
<reference evidence="17 25" key="6">
    <citation type="submission" date="2019-09" db="EMBL/GenBank/DDBJ databases">
        <title>Draft genome sequences of 48 bacterial type strains from the CCUG.</title>
        <authorList>
            <person name="Tunovic T."/>
            <person name="Pineiro-Iglesias B."/>
            <person name="Unosson C."/>
            <person name="Inganas E."/>
            <person name="Ohlen M."/>
            <person name="Cardew S."/>
            <person name="Jensie-Markopoulos S."/>
            <person name="Salva-Serra F."/>
            <person name="Jaen-Luchoro D."/>
            <person name="Karlsson R."/>
            <person name="Svensson-Stadler L."/>
            <person name="Chun J."/>
            <person name="Moore E."/>
        </authorList>
    </citation>
    <scope>NUCLEOTIDE SEQUENCE [LARGE SCALE GENOMIC DNA]</scope>
    <source>
        <strain evidence="17 25">CCUG 51524</strain>
    </source>
</reference>
<dbReference type="FunFam" id="3.40.1160.10:FF:000002">
    <property type="entry name" value="Aspartokinase"/>
    <property type="match status" value="1"/>
</dbReference>
<reference evidence="19 24" key="5">
    <citation type="submission" date="2018-03" db="EMBL/GenBank/DDBJ databases">
        <title>Draft genome sequence of the type strain of Pseudomonas palleroniana LMG 23076, isolated from rice in Cameroon.</title>
        <authorList>
            <person name="Tambong J.T."/>
        </authorList>
    </citation>
    <scope>NUCLEOTIDE SEQUENCE [LARGE SCALE GENOMIC DNA]</scope>
    <source>
        <strain evidence="19 24">LMG 23076</strain>
    </source>
</reference>
<dbReference type="NCBIfam" id="NF005155">
    <property type="entry name" value="PRK06635.1-4"/>
    <property type="match status" value="1"/>
</dbReference>
<dbReference type="UniPathway" id="UPA00034">
    <property type="reaction ID" value="UER00015"/>
</dbReference>
<feature type="binding site" evidence="12">
    <location>
        <begin position="211"/>
        <end position="212"/>
    </location>
    <ligand>
        <name>ATP</name>
        <dbReference type="ChEBI" id="CHEBI:30616"/>
    </ligand>
</feature>
<dbReference type="InterPro" id="IPR001048">
    <property type="entry name" value="Asp/Glu/Uridylate_kinase"/>
</dbReference>
<organism evidence="20 22">
    <name type="scientific">Pseudomonas palleroniana</name>
    <dbReference type="NCBI Taxonomy" id="191390"/>
    <lineage>
        <taxon>Bacteria</taxon>
        <taxon>Pseudomonadati</taxon>
        <taxon>Pseudomonadota</taxon>
        <taxon>Gammaproteobacteria</taxon>
        <taxon>Pseudomonadales</taxon>
        <taxon>Pseudomonadaceae</taxon>
        <taxon>Pseudomonas</taxon>
    </lineage>
</organism>
<dbReference type="PROSITE" id="PS51671">
    <property type="entry name" value="ACT"/>
    <property type="match status" value="1"/>
</dbReference>
<feature type="binding site" evidence="12">
    <location>
        <position position="76"/>
    </location>
    <ligand>
        <name>substrate</name>
    </ligand>
</feature>
<evidence type="ECO:0000313" key="18">
    <source>
        <dbReference type="EMBL" id="KWU47658.1"/>
    </source>
</evidence>
<evidence type="ECO:0000313" key="20">
    <source>
        <dbReference type="EMBL" id="SEE89794.1"/>
    </source>
</evidence>
<dbReference type="GeneID" id="97920226"/>
<evidence type="ECO:0000256" key="7">
    <source>
        <dbReference type="ARBA" id="ARBA00022741"/>
    </source>
</evidence>
<dbReference type="GO" id="GO:0004072">
    <property type="term" value="F:aspartate kinase activity"/>
    <property type="evidence" value="ECO:0007669"/>
    <property type="project" value="UniProtKB-EC"/>
</dbReference>
<dbReference type="Proteomes" id="UP000199129">
    <property type="component" value="Unassembled WGS sequence"/>
</dbReference>
<dbReference type="PANTHER" id="PTHR21499">
    <property type="entry name" value="ASPARTATE KINASE"/>
    <property type="match status" value="1"/>
</dbReference>
<dbReference type="GO" id="GO:0009090">
    <property type="term" value="P:homoserine biosynthetic process"/>
    <property type="evidence" value="ECO:0007669"/>
    <property type="project" value="TreeGrafter"/>
</dbReference>
<dbReference type="EMBL" id="PYWX01000028">
    <property type="protein sequence ID" value="PTC28909.1"/>
    <property type="molecule type" value="Genomic_DNA"/>
</dbReference>
<feature type="binding site" evidence="12">
    <location>
        <begin position="7"/>
        <end position="10"/>
    </location>
    <ligand>
        <name>ATP</name>
        <dbReference type="ChEBI" id="CHEBI:30616"/>
    </ligand>
</feature>
<evidence type="ECO:0000256" key="14">
    <source>
        <dbReference type="RuleBase" id="RU004249"/>
    </source>
</evidence>
<evidence type="ECO:0000259" key="15">
    <source>
        <dbReference type="PROSITE" id="PS51671"/>
    </source>
</evidence>
<keyword evidence="24" id="KW-1185">Reference proteome</keyword>
<evidence type="ECO:0000313" key="25">
    <source>
        <dbReference type="Proteomes" id="UP000423257"/>
    </source>
</evidence>
<keyword evidence="6 13" id="KW-0808">Transferase</keyword>
<dbReference type="Proteomes" id="UP000237830">
    <property type="component" value="Chromosome"/>
</dbReference>
<evidence type="ECO:0000256" key="9">
    <source>
        <dbReference type="ARBA" id="ARBA00022840"/>
    </source>
</evidence>
<dbReference type="AlphaFoldDB" id="A0A1H5MKD8"/>
<dbReference type="InterPro" id="IPR045865">
    <property type="entry name" value="ACT-like_dom_sf"/>
</dbReference>
<dbReference type="OrthoDB" id="9799110at2"/>
<dbReference type="EMBL" id="VZPQ01000029">
    <property type="protein sequence ID" value="KAB0563414.1"/>
    <property type="molecule type" value="Genomic_DNA"/>
</dbReference>
<feature type="binding site" evidence="12">
    <location>
        <begin position="175"/>
        <end position="176"/>
    </location>
    <ligand>
        <name>ATP</name>
        <dbReference type="ChEBI" id="CHEBI:30616"/>
    </ligand>
</feature>
<dbReference type="InterPro" id="IPR036393">
    <property type="entry name" value="AceGlu_kinase-like_sf"/>
</dbReference>
<reference evidence="20 22" key="3">
    <citation type="submission" date="2016-10" db="EMBL/GenBank/DDBJ databases">
        <authorList>
            <person name="de Groot N.N."/>
        </authorList>
    </citation>
    <scope>NUCLEOTIDE SEQUENCE [LARGE SCALE GENOMIC DNA]</scope>
    <source>
        <strain evidence="20 22">BS3265</strain>
    </source>
</reference>
<feature type="binding site" evidence="12">
    <location>
        <position position="47"/>
    </location>
    <ligand>
        <name>substrate</name>
    </ligand>
</feature>
<feature type="binding site" evidence="12">
    <location>
        <position position="186"/>
    </location>
    <ligand>
        <name>ATP</name>
        <dbReference type="ChEBI" id="CHEBI:30616"/>
    </ligand>
</feature>
<evidence type="ECO:0000256" key="4">
    <source>
        <dbReference type="ARBA" id="ARBA00010122"/>
    </source>
</evidence>
<keyword evidence="8 13" id="KW-0418">Kinase</keyword>
<dbReference type="InterPro" id="IPR002912">
    <property type="entry name" value="ACT_dom"/>
</dbReference>
<evidence type="ECO:0000313" key="22">
    <source>
        <dbReference type="Proteomes" id="UP000199129"/>
    </source>
</evidence>
<dbReference type="Pfam" id="PF00696">
    <property type="entry name" value="AA_kinase"/>
    <property type="match status" value="1"/>
</dbReference>
<dbReference type="InterPro" id="IPR054352">
    <property type="entry name" value="ACT_Aspartokinase"/>
</dbReference>
<dbReference type="CDD" id="cd04923">
    <property type="entry name" value="ACT_AK-LysC-DapG-like_2"/>
    <property type="match status" value="1"/>
</dbReference>
<evidence type="ECO:0000256" key="2">
    <source>
        <dbReference type="ARBA" id="ARBA00004986"/>
    </source>
</evidence>
<dbReference type="PANTHER" id="PTHR21499:SF3">
    <property type="entry name" value="ASPARTOKINASE"/>
    <property type="match status" value="1"/>
</dbReference>
<evidence type="ECO:0000256" key="8">
    <source>
        <dbReference type="ARBA" id="ARBA00022777"/>
    </source>
</evidence>
<protein>
    <recommendedName>
        <fullName evidence="13">Aspartokinase</fullName>
        <ecNumber evidence="13">2.7.2.4</ecNumber>
    </recommendedName>
</protein>
<feature type="binding site" evidence="12">
    <location>
        <position position="181"/>
    </location>
    <ligand>
        <name>ATP</name>
        <dbReference type="ChEBI" id="CHEBI:30616"/>
    </ligand>
</feature>
<dbReference type="InterPro" id="IPR018042">
    <property type="entry name" value="Aspartate_kinase_CS"/>
</dbReference>
<dbReference type="SUPFAM" id="SSF55021">
    <property type="entry name" value="ACT-like"/>
    <property type="match status" value="2"/>
</dbReference>
<dbReference type="Pfam" id="PF22468">
    <property type="entry name" value="ACT_9"/>
    <property type="match status" value="1"/>
</dbReference>
<dbReference type="UniPathway" id="UPA00050">
    <property type="reaction ID" value="UER00461"/>
</dbReference>
<comment type="catalytic activity">
    <reaction evidence="11 13">
        <text>L-aspartate + ATP = 4-phospho-L-aspartate + ADP</text>
        <dbReference type="Rhea" id="RHEA:23776"/>
        <dbReference type="ChEBI" id="CHEBI:29991"/>
        <dbReference type="ChEBI" id="CHEBI:30616"/>
        <dbReference type="ChEBI" id="CHEBI:57535"/>
        <dbReference type="ChEBI" id="CHEBI:456216"/>
        <dbReference type="EC" id="2.7.2.4"/>
    </reaction>
</comment>
<dbReference type="NCBIfam" id="TIGR00657">
    <property type="entry name" value="asp_kinases"/>
    <property type="match status" value="1"/>
</dbReference>
<dbReference type="InterPro" id="IPR041740">
    <property type="entry name" value="AKii-LysC-BS"/>
</dbReference>
<dbReference type="GO" id="GO:0009088">
    <property type="term" value="P:threonine biosynthetic process"/>
    <property type="evidence" value="ECO:0007669"/>
    <property type="project" value="UniProtKB-UniPathway"/>
</dbReference>
<evidence type="ECO:0000256" key="3">
    <source>
        <dbReference type="ARBA" id="ARBA00005139"/>
    </source>
</evidence>
<dbReference type="CDD" id="cd04913">
    <property type="entry name" value="ACT_AKii-LysC-BS-like_1"/>
    <property type="match status" value="1"/>
</dbReference>
<comment type="similarity">
    <text evidence="4 13">Belongs to the aspartokinase family.</text>
</comment>
<evidence type="ECO:0000256" key="6">
    <source>
        <dbReference type="ARBA" id="ARBA00022679"/>
    </source>
</evidence>
<accession>A0A120E9S2</accession>
<evidence type="ECO:0000313" key="21">
    <source>
        <dbReference type="Proteomes" id="UP000067111"/>
    </source>
</evidence>
<dbReference type="InterPro" id="IPR005260">
    <property type="entry name" value="Asp_kin_monofn"/>
</dbReference>
<dbReference type="EC" id="2.7.2.4" evidence="13"/>
<evidence type="ECO:0000256" key="12">
    <source>
        <dbReference type="PIRSR" id="PIRSR000726-1"/>
    </source>
</evidence>
<dbReference type="PROSITE" id="PS00324">
    <property type="entry name" value="ASPARTOKINASE"/>
    <property type="match status" value="1"/>
</dbReference>
<dbReference type="Gene3D" id="3.30.2130.10">
    <property type="entry name" value="VC0802-like"/>
    <property type="match status" value="1"/>
</dbReference>
<dbReference type="Proteomes" id="UP000067111">
    <property type="component" value="Unassembled WGS sequence"/>
</dbReference>
<dbReference type="FunFam" id="3.30.2130.10:FF:000002">
    <property type="entry name" value="Aspartokinase"/>
    <property type="match status" value="1"/>
</dbReference>
<dbReference type="GO" id="GO:0009089">
    <property type="term" value="P:lysine biosynthetic process via diaminopimelate"/>
    <property type="evidence" value="ECO:0007669"/>
    <property type="project" value="UniProtKB-UniPathway"/>
</dbReference>
<dbReference type="Gene3D" id="3.40.1160.10">
    <property type="entry name" value="Acetylglutamate kinase-like"/>
    <property type="match status" value="1"/>
</dbReference>
<reference evidence="16 23" key="4">
    <citation type="submission" date="2017-12" db="EMBL/GenBank/DDBJ databases">
        <title>Genome sequence of Pseudomonas palleroniana MAB3.</title>
        <authorList>
            <person name="Nascimento F.X."/>
        </authorList>
    </citation>
    <scope>NUCLEOTIDE SEQUENCE [LARGE SCALE GENOMIC DNA]</scope>
    <source>
        <strain evidence="16 23">MAB3</strain>
    </source>
</reference>
<dbReference type="Proteomes" id="UP000423257">
    <property type="component" value="Unassembled WGS sequence"/>
</dbReference>
<keyword evidence="10" id="KW-0457">Lysine biosynthesis</keyword>
<feature type="domain" description="ACT" evidence="15">
    <location>
        <begin position="267"/>
        <end position="350"/>
    </location>
</feature>
<dbReference type="NCBIfam" id="TIGR00656">
    <property type="entry name" value="asp_kin_monofn"/>
    <property type="match status" value="1"/>
</dbReference>
<dbReference type="PIRSF" id="PIRSF000726">
    <property type="entry name" value="Asp_kin"/>
    <property type="match status" value="1"/>
</dbReference>
<dbReference type="CDD" id="cd04261">
    <property type="entry name" value="AAK_AKii-LysC-BS"/>
    <property type="match status" value="1"/>
</dbReference>
<evidence type="ECO:0000313" key="19">
    <source>
        <dbReference type="EMBL" id="PTC28909.1"/>
    </source>
</evidence>
<proteinExistence type="inferred from homology"/>
<reference evidence="21" key="1">
    <citation type="submission" date="2016-01" db="EMBL/GenBank/DDBJ databases">
        <authorList>
            <person name="Gamez R.M."/>
            <person name="Rodriguez F."/>
            <person name="Bernal J.F."/>
            <person name="Agarwala R."/>
            <person name="Landsman D."/>
            <person name="Marino-Ramirez L."/>
        </authorList>
    </citation>
    <scope>NUCLEOTIDE SEQUENCE [LARGE SCALE GENOMIC DNA]</scope>
    <source>
        <strain evidence="21">Ps006</strain>
    </source>
</reference>
<evidence type="ECO:0000256" key="5">
    <source>
        <dbReference type="ARBA" id="ARBA00022605"/>
    </source>
</evidence>
<dbReference type="InterPro" id="IPR001341">
    <property type="entry name" value="Asp_kinase"/>
</dbReference>
<keyword evidence="9 12" id="KW-0067">ATP-binding</keyword>
<dbReference type="NCBIfam" id="NF005154">
    <property type="entry name" value="PRK06635.1-2"/>
    <property type="match status" value="1"/>
</dbReference>
<accession>A0A1H5MKD8</accession>
<dbReference type="EMBL" id="CP025494">
    <property type="protein sequence ID" value="AVE05289.1"/>
    <property type="molecule type" value="Genomic_DNA"/>
</dbReference>
<evidence type="ECO:0000313" key="16">
    <source>
        <dbReference type="EMBL" id="AVE05289.1"/>
    </source>
</evidence>
<gene>
    <name evidence="18" type="ORF">AWV77_27670</name>
    <name evidence="19" type="ORF">C9383_08395</name>
    <name evidence="16" type="ORF">CYL20_12330</name>
    <name evidence="17" type="ORF">F7R03_26895</name>
    <name evidence="20" type="ORF">SAMN04490198_3403</name>
</gene>
<dbReference type="EMBL" id="FNUA01000002">
    <property type="protein sequence ID" value="SEE89794.1"/>
    <property type="molecule type" value="Genomic_DNA"/>
</dbReference>
<evidence type="ECO:0000256" key="13">
    <source>
        <dbReference type="RuleBase" id="RU003448"/>
    </source>
</evidence>
<dbReference type="UniPathway" id="UPA00051">
    <property type="reaction ID" value="UER00462"/>
</dbReference>
<comment type="pathway">
    <text evidence="1 14">Amino-acid biosynthesis; L-lysine biosynthesis via DAP pathway; (S)-tetrahydrodipicolinate from L-aspartate: step 1/4.</text>
</comment>
<dbReference type="GO" id="GO:0005829">
    <property type="term" value="C:cytosol"/>
    <property type="evidence" value="ECO:0007669"/>
    <property type="project" value="TreeGrafter"/>
</dbReference>
<evidence type="ECO:0000313" key="17">
    <source>
        <dbReference type="EMBL" id="KAB0563414.1"/>
    </source>
</evidence>
<evidence type="ECO:0000256" key="1">
    <source>
        <dbReference type="ARBA" id="ARBA00004766"/>
    </source>
</evidence>
<dbReference type="GO" id="GO:0005524">
    <property type="term" value="F:ATP binding"/>
    <property type="evidence" value="ECO:0007669"/>
    <property type="project" value="UniProtKB-KW"/>
</dbReference>
<evidence type="ECO:0000256" key="11">
    <source>
        <dbReference type="ARBA" id="ARBA00047872"/>
    </source>
</evidence>